<dbReference type="Gene3D" id="3.30.1360.40">
    <property type="match status" value="1"/>
</dbReference>
<reference evidence="9" key="1">
    <citation type="submission" date="2020-08" db="EMBL/GenBank/DDBJ databases">
        <title>Genome public.</title>
        <authorList>
            <person name="Liu C."/>
            <person name="Sun Q."/>
        </authorList>
    </citation>
    <scope>NUCLEOTIDE SEQUENCE</scope>
    <source>
        <strain evidence="9">BX7</strain>
    </source>
</reference>
<dbReference type="GO" id="GO:0005737">
    <property type="term" value="C:cytoplasm"/>
    <property type="evidence" value="ECO:0007669"/>
    <property type="project" value="TreeGrafter"/>
</dbReference>
<comment type="catalytic activity">
    <reaction evidence="1 6">
        <text>ATP-dependent breakage, passage and rejoining of double-stranded DNA.</text>
        <dbReference type="EC" id="5.6.2.2"/>
    </reaction>
</comment>
<dbReference type="GO" id="GO:0009330">
    <property type="term" value="C:DNA topoisomerase type II (double strand cut, ATP-hydrolyzing) complex"/>
    <property type="evidence" value="ECO:0007669"/>
    <property type="project" value="TreeGrafter"/>
</dbReference>
<evidence type="ECO:0000256" key="5">
    <source>
        <dbReference type="ARBA" id="ARBA00023235"/>
    </source>
</evidence>
<dbReference type="InterPro" id="IPR035516">
    <property type="entry name" value="Gyrase/topoIV_suA_C"/>
</dbReference>
<keyword evidence="10" id="KW-1185">Reference proteome</keyword>
<dbReference type="RefSeq" id="WP_249301687.1">
    <property type="nucleotide sequence ID" value="NZ_JACRSP010000005.1"/>
</dbReference>
<name>A0A926HUM7_9FIRM</name>
<dbReference type="SUPFAM" id="SSF56719">
    <property type="entry name" value="Type II DNA topoisomerase"/>
    <property type="match status" value="1"/>
</dbReference>
<dbReference type="SUPFAM" id="SSF101904">
    <property type="entry name" value="GyrA/ParC C-terminal domain-like"/>
    <property type="match status" value="1"/>
</dbReference>
<feature type="coiled-coil region" evidence="7">
    <location>
        <begin position="410"/>
        <end position="437"/>
    </location>
</feature>
<dbReference type="InterPro" id="IPR002205">
    <property type="entry name" value="Topo_IIA_dom_A"/>
</dbReference>
<dbReference type="InterPro" id="IPR050220">
    <property type="entry name" value="Type_II_DNA_Topoisomerases"/>
</dbReference>
<dbReference type="EMBL" id="JACRSP010000005">
    <property type="protein sequence ID" value="MBC8537079.1"/>
    <property type="molecule type" value="Genomic_DNA"/>
</dbReference>
<dbReference type="SMART" id="SM00434">
    <property type="entry name" value="TOP4c"/>
    <property type="match status" value="1"/>
</dbReference>
<dbReference type="PROSITE" id="PS52040">
    <property type="entry name" value="TOPO_IIA"/>
    <property type="match status" value="1"/>
</dbReference>
<dbReference type="InterPro" id="IPR013760">
    <property type="entry name" value="Topo_IIA-like_dom_sf"/>
</dbReference>
<dbReference type="GO" id="GO:0005524">
    <property type="term" value="F:ATP binding"/>
    <property type="evidence" value="ECO:0007669"/>
    <property type="project" value="InterPro"/>
</dbReference>
<sequence>MPYAMSVIISRAIPEIDGFKPSHRKLLYTMYKMGLITGNKTKSANVVGQTMKLNPHGDAAIYETMVRLTRGYEALLLPYVDSKGNFGRVYSRDMAYAASRYTEVKLEPVCAELFRSIDKDTVDMLDNYDNTQKEPALLPVTFPNILVAANQGIAVGMASNICSFNLGEVCDTAIEYIRDQNHPIETTLKAPDFRTGGSILYNAAEMRKIYETGRGSFKIRAKYGYDKKNNCIEITEIPYTTTVEAIIDKIVELVKSGRVREISDLRDETDLSGLKLTLDLKRGTDPDKLMAKLYKSTPLEDSFGCNFNVLIGQTPKVLGVREILEEWTAFRVECIRRELTYDIGRKKEKLHLLYGLKKILLDIDKAVAIVRNTEDEAEVVPNLMIGFGVDEVQGEYIAEIKLRNLNKEHVLKRIAEVSSLEDEIDDLEQTLSSGRRIKNIIIRDLTEIKKKYASPRRSDILYADEVVEYKEEEQIADYPVSVFVTNEGYFKKITPASLRMSSEHKLKEGDFILRTAELTNRCEMLVFTNLGQVYKTRLSDFEDTKASVLGDYLPSKLAMDEGERVVFTAFTTDYSGHMLFFFRNGKAAKIELASYQTKTNRKKLTGAYSTKSELAAVFQLAGESEFVLTSSNGKVLIVNSGAIAPKTTRETIGVAVMTLRQKCWLYRAEPMDEALFVKSDRYRTKNLPAAGSFLNDADKALRQQHDQMGLLQE</sequence>
<feature type="active site" description="O-(5'-phospho-DNA)-tyrosine intermediate" evidence="6">
    <location>
        <position position="101"/>
    </location>
</feature>
<evidence type="ECO:0000256" key="6">
    <source>
        <dbReference type="PROSITE-ProRule" id="PRU01384"/>
    </source>
</evidence>
<dbReference type="Proteomes" id="UP000620366">
    <property type="component" value="Unassembled WGS sequence"/>
</dbReference>
<protein>
    <submittedName>
        <fullName evidence="9">Topoisomerase IV</fullName>
    </submittedName>
</protein>
<evidence type="ECO:0000313" key="9">
    <source>
        <dbReference type="EMBL" id="MBC8537079.1"/>
    </source>
</evidence>
<dbReference type="GO" id="GO:0003677">
    <property type="term" value="F:DNA binding"/>
    <property type="evidence" value="ECO:0007669"/>
    <property type="project" value="UniProtKB-UniRule"/>
</dbReference>
<dbReference type="AlphaFoldDB" id="A0A926HUM7"/>
<evidence type="ECO:0000259" key="8">
    <source>
        <dbReference type="PROSITE" id="PS52040"/>
    </source>
</evidence>
<dbReference type="InterPro" id="IPR013758">
    <property type="entry name" value="Topo_IIA_A/C_ab"/>
</dbReference>
<keyword evidence="4 6" id="KW-0238">DNA-binding</keyword>
<evidence type="ECO:0000256" key="2">
    <source>
        <dbReference type="ARBA" id="ARBA00008263"/>
    </source>
</evidence>
<keyword evidence="7" id="KW-0175">Coiled coil</keyword>
<dbReference type="Gene3D" id="2.120.10.90">
    <property type="entry name" value="DNA gyrase/topoisomerase IV, subunit A, C-terminal"/>
    <property type="match status" value="1"/>
</dbReference>
<accession>A0A926HUM7</accession>
<organism evidence="9 10">
    <name type="scientific">Feifania hominis</name>
    <dbReference type="NCBI Taxonomy" id="2763660"/>
    <lineage>
        <taxon>Bacteria</taxon>
        <taxon>Bacillati</taxon>
        <taxon>Bacillota</taxon>
        <taxon>Clostridia</taxon>
        <taxon>Eubacteriales</taxon>
        <taxon>Feifaniaceae</taxon>
        <taxon>Feifania</taxon>
    </lineage>
</organism>
<evidence type="ECO:0000256" key="7">
    <source>
        <dbReference type="SAM" id="Coils"/>
    </source>
</evidence>
<feature type="domain" description="Topo IIA-type catalytic" evidence="8">
    <location>
        <begin position="12"/>
        <end position="475"/>
    </location>
</feature>
<evidence type="ECO:0000256" key="4">
    <source>
        <dbReference type="ARBA" id="ARBA00023125"/>
    </source>
</evidence>
<comment type="caution">
    <text evidence="9">The sequence shown here is derived from an EMBL/GenBank/DDBJ whole genome shotgun (WGS) entry which is preliminary data.</text>
</comment>
<evidence type="ECO:0000256" key="3">
    <source>
        <dbReference type="ARBA" id="ARBA00023029"/>
    </source>
</evidence>
<comment type="similarity">
    <text evidence="2">Belongs to the type II topoisomerase GyrA/ParC subunit family.</text>
</comment>
<proteinExistence type="inferred from homology"/>
<dbReference type="InterPro" id="IPR013757">
    <property type="entry name" value="Topo_IIA_A_a_sf"/>
</dbReference>
<dbReference type="PANTHER" id="PTHR43493:SF5">
    <property type="entry name" value="DNA GYRASE SUBUNIT A, CHLOROPLASTIC_MITOCHONDRIAL"/>
    <property type="match status" value="1"/>
</dbReference>
<dbReference type="Gene3D" id="3.90.199.10">
    <property type="entry name" value="Topoisomerase II, domain 5"/>
    <property type="match status" value="1"/>
</dbReference>
<dbReference type="Pfam" id="PF00521">
    <property type="entry name" value="DNA_topoisoIV"/>
    <property type="match status" value="1"/>
</dbReference>
<evidence type="ECO:0000313" key="10">
    <source>
        <dbReference type="Proteomes" id="UP000620366"/>
    </source>
</evidence>
<keyword evidence="3 6" id="KW-0799">Topoisomerase</keyword>
<dbReference type="PANTHER" id="PTHR43493">
    <property type="entry name" value="DNA GYRASE/TOPOISOMERASE SUBUNIT A"/>
    <property type="match status" value="1"/>
</dbReference>
<dbReference type="Gene3D" id="1.10.268.10">
    <property type="entry name" value="Topoisomerase, domain 3"/>
    <property type="match status" value="1"/>
</dbReference>
<dbReference type="CDD" id="cd00187">
    <property type="entry name" value="TOP4c"/>
    <property type="match status" value="1"/>
</dbReference>
<dbReference type="GO" id="GO:0006265">
    <property type="term" value="P:DNA topological change"/>
    <property type="evidence" value="ECO:0007669"/>
    <property type="project" value="UniProtKB-UniRule"/>
</dbReference>
<keyword evidence="5 6" id="KW-0413">Isomerase</keyword>
<dbReference type="GO" id="GO:0034335">
    <property type="term" value="F:DNA negative supercoiling activity"/>
    <property type="evidence" value="ECO:0007669"/>
    <property type="project" value="UniProtKB-ARBA"/>
</dbReference>
<evidence type="ECO:0000256" key="1">
    <source>
        <dbReference type="ARBA" id="ARBA00000185"/>
    </source>
</evidence>
<gene>
    <name evidence="9" type="ORF">H8695_10310</name>
</gene>